<protein>
    <submittedName>
        <fullName evidence="2">PAS domain protein</fullName>
    </submittedName>
</protein>
<dbReference type="OrthoDB" id="8478628at2"/>
<keyword evidence="3" id="KW-1185">Reference proteome</keyword>
<dbReference type="InterPro" id="IPR009922">
    <property type="entry name" value="DUF1457"/>
</dbReference>
<dbReference type="Pfam" id="PF07310">
    <property type="entry name" value="PAS_5"/>
    <property type="match status" value="1"/>
</dbReference>
<gene>
    <name evidence="2" type="ORF">XINFAN_02464</name>
</gene>
<organism evidence="2 3">
    <name type="scientific">Pseudogemmobacter humi</name>
    <dbReference type="NCBI Taxonomy" id="2483812"/>
    <lineage>
        <taxon>Bacteria</taxon>
        <taxon>Pseudomonadati</taxon>
        <taxon>Pseudomonadota</taxon>
        <taxon>Alphaproteobacteria</taxon>
        <taxon>Rhodobacterales</taxon>
        <taxon>Paracoccaceae</taxon>
        <taxon>Pseudogemmobacter</taxon>
    </lineage>
</organism>
<dbReference type="AlphaFoldDB" id="A0A3P5X740"/>
<dbReference type="EMBL" id="UXAW01000075">
    <property type="protein sequence ID" value="VDC30174.1"/>
    <property type="molecule type" value="Genomic_DNA"/>
</dbReference>
<evidence type="ECO:0000256" key="1">
    <source>
        <dbReference type="SAM" id="MobiDB-lite"/>
    </source>
</evidence>
<reference evidence="2 3" key="1">
    <citation type="submission" date="2018-11" db="EMBL/GenBank/DDBJ databases">
        <authorList>
            <person name="Criscuolo A."/>
        </authorList>
    </citation>
    <scope>NUCLEOTIDE SEQUENCE [LARGE SCALE GENOMIC DNA]</scope>
    <source>
        <strain evidence="2">ACIP111625</strain>
    </source>
</reference>
<proteinExistence type="predicted"/>
<evidence type="ECO:0000313" key="3">
    <source>
        <dbReference type="Proteomes" id="UP000277498"/>
    </source>
</evidence>
<accession>A0A3P5X740</accession>
<evidence type="ECO:0000313" key="2">
    <source>
        <dbReference type="EMBL" id="VDC30174.1"/>
    </source>
</evidence>
<feature type="region of interest" description="Disordered" evidence="1">
    <location>
        <begin position="171"/>
        <end position="194"/>
    </location>
</feature>
<dbReference type="Proteomes" id="UP000277498">
    <property type="component" value="Unassembled WGS sequence"/>
</dbReference>
<name>A0A3P5X740_9RHOB</name>
<dbReference type="RefSeq" id="WP_124087211.1">
    <property type="nucleotide sequence ID" value="NZ_UXAW01000075.1"/>
</dbReference>
<sequence length="203" mass="21434">MPFRAEEANPAAPPRFQSLQRLRAYWEALTDECGGPPEASRLDPRGLAPALSEVFLGERIGRGLVRLRIAGQSVSALAGLDMQGLPLSSLFLPAARPALADTIERVFTHTAAVEMQLQAETGIGRPPLEARLLLLPLAAPAYGPAAVLGCLSSHGAPGRAPRRFTVIRVSEERQAPPPETAPEAPTGAGLPARHGLRLVHSTG</sequence>